<keyword evidence="3" id="KW-1185">Reference proteome</keyword>
<comment type="caution">
    <text evidence="2">The sequence shown here is derived from an EMBL/GenBank/DDBJ whole genome shotgun (WGS) entry which is preliminary data.</text>
</comment>
<dbReference type="OMA" id="MASSPYC"/>
<dbReference type="AlphaFoldDB" id="A8B6W0"/>
<dbReference type="Proteomes" id="UP000001548">
    <property type="component" value="Unassembled WGS sequence"/>
</dbReference>
<dbReference type="KEGG" id="gla:GL50803_0010269"/>
<gene>
    <name evidence="2" type="ORF">GL50803_0010269</name>
</gene>
<dbReference type="VEuPathDB" id="GiardiaDB:GL50803_10269"/>
<feature type="compositionally biased region" description="Polar residues" evidence="1">
    <location>
        <begin position="168"/>
        <end position="179"/>
    </location>
</feature>
<accession>A8B6W0</accession>
<feature type="compositionally biased region" description="Polar residues" evidence="1">
    <location>
        <begin position="189"/>
        <end position="206"/>
    </location>
</feature>
<dbReference type="EMBL" id="AACB03000005">
    <property type="protein sequence ID" value="KAE8301845.1"/>
    <property type="molecule type" value="Genomic_DNA"/>
</dbReference>
<name>A8B6W0_GIAIC</name>
<feature type="region of interest" description="Disordered" evidence="1">
    <location>
        <begin position="157"/>
        <end position="206"/>
    </location>
</feature>
<dbReference type="RefSeq" id="XP_001709069.1">
    <property type="nucleotide sequence ID" value="XM_001709017.1"/>
</dbReference>
<evidence type="ECO:0000256" key="1">
    <source>
        <dbReference type="SAM" id="MobiDB-lite"/>
    </source>
</evidence>
<evidence type="ECO:0000313" key="2">
    <source>
        <dbReference type="EMBL" id="KAE8301845.1"/>
    </source>
</evidence>
<protein>
    <submittedName>
        <fullName evidence="2">Uncharacterized protein</fullName>
    </submittedName>
</protein>
<sequence>MNRSRSTATPATSYTQVGGLFYQLPKVSTPRGSHHFRIPGAPVTPEVDGSKTVRSSNLNTPMQSLLIPANSVSTPRPAVEHSGMLVTYRAKSTLNNPTKVKPFTLSSSKRGSSEEHIKKTIDEYHRYKVRRDAEKERVKEAMLAERELYERAERAAAARNRKRWAQEMASSPYRQTQLDDFSRALRAYTPTNKSRSSTPVLQTSKD</sequence>
<organism evidence="2 3">
    <name type="scientific">Giardia intestinalis (strain ATCC 50803 / WB clone C6)</name>
    <name type="common">Giardia lamblia</name>
    <dbReference type="NCBI Taxonomy" id="184922"/>
    <lineage>
        <taxon>Eukaryota</taxon>
        <taxon>Metamonada</taxon>
        <taxon>Diplomonadida</taxon>
        <taxon>Hexamitidae</taxon>
        <taxon>Giardiinae</taxon>
        <taxon>Giardia</taxon>
    </lineage>
</organism>
<dbReference type="GeneID" id="5701987"/>
<proteinExistence type="predicted"/>
<evidence type="ECO:0000313" key="3">
    <source>
        <dbReference type="Proteomes" id="UP000001548"/>
    </source>
</evidence>
<dbReference type="HOGENOM" id="CLU_1334082_0_0_1"/>
<reference evidence="2 3" key="1">
    <citation type="journal article" date="2007" name="Science">
        <title>Genomic minimalism in the early diverging intestinal parasite Giardia lamblia.</title>
        <authorList>
            <person name="Morrison H.G."/>
            <person name="McArthur A.G."/>
            <person name="Gillin F.D."/>
            <person name="Aley S.B."/>
            <person name="Adam R.D."/>
            <person name="Olsen G.J."/>
            <person name="Best A.A."/>
            <person name="Cande W.Z."/>
            <person name="Chen F."/>
            <person name="Cipriano M.J."/>
            <person name="Davids B.J."/>
            <person name="Dawson S.C."/>
            <person name="Elmendorf H.G."/>
            <person name="Hehl A.B."/>
            <person name="Holder M.E."/>
            <person name="Huse S.M."/>
            <person name="Kim U.U."/>
            <person name="Lasek-Nesselquist E."/>
            <person name="Manning G."/>
            <person name="Nigam A."/>
            <person name="Nixon J.E."/>
            <person name="Palm D."/>
            <person name="Passamaneck N.E."/>
            <person name="Prabhu A."/>
            <person name="Reich C.I."/>
            <person name="Reiner D.S."/>
            <person name="Samuelson J."/>
            <person name="Svard S.G."/>
            <person name="Sogin M.L."/>
        </authorList>
    </citation>
    <scope>NUCLEOTIDE SEQUENCE [LARGE SCALE GENOMIC DNA]</scope>
    <source>
        <strain evidence="2 3">WB C6</strain>
    </source>
</reference>